<dbReference type="PANTHER" id="PTHR21363">
    <property type="entry name" value="PREPHENATE DEHYDROGENASE"/>
    <property type="match status" value="1"/>
</dbReference>
<dbReference type="GO" id="GO:0008977">
    <property type="term" value="F:prephenate dehydrogenase (NAD+) activity"/>
    <property type="evidence" value="ECO:0007669"/>
    <property type="project" value="InterPro"/>
</dbReference>
<keyword evidence="1" id="KW-0560">Oxidoreductase</keyword>
<evidence type="ECO:0000313" key="3">
    <source>
        <dbReference type="EMBL" id="SVE44513.1"/>
    </source>
</evidence>
<gene>
    <name evidence="3" type="ORF">METZ01_LOCUS497367</name>
</gene>
<dbReference type="GO" id="GO:0006571">
    <property type="term" value="P:tyrosine biosynthetic process"/>
    <property type="evidence" value="ECO:0007669"/>
    <property type="project" value="InterPro"/>
</dbReference>
<dbReference type="Pfam" id="PF02153">
    <property type="entry name" value="PDH_N"/>
    <property type="match status" value="1"/>
</dbReference>
<dbReference type="EMBL" id="UINC01217769">
    <property type="protein sequence ID" value="SVE44513.1"/>
    <property type="molecule type" value="Genomic_DNA"/>
</dbReference>
<dbReference type="PANTHER" id="PTHR21363:SF0">
    <property type="entry name" value="PREPHENATE DEHYDROGENASE [NADP(+)]"/>
    <property type="match status" value="1"/>
</dbReference>
<sequence>MNLLSLTFIILLVEFSKITLVGVGLLGGSIGLAVKQRGLSGHVCGLVKREESVAECVSARVVDEATLDIAEAIKDACLVILCTQVGQMRLLSEQLKPYLADDAIVTDVGSVKVEVVAAIEPVIPRFVGSHPLAGSEKTG</sequence>
<organism evidence="3">
    <name type="scientific">marine metagenome</name>
    <dbReference type="NCBI Taxonomy" id="408172"/>
    <lineage>
        <taxon>unclassified sequences</taxon>
        <taxon>metagenomes</taxon>
        <taxon>ecological metagenomes</taxon>
    </lineage>
</organism>
<dbReference type="InterPro" id="IPR046826">
    <property type="entry name" value="PDH_N"/>
</dbReference>
<name>A0A383DJN8_9ZZZZ</name>
<feature type="non-terminal residue" evidence="3">
    <location>
        <position position="139"/>
    </location>
</feature>
<protein>
    <recommendedName>
        <fullName evidence="2">Prephenate/arogenate dehydrogenase domain-containing protein</fullName>
    </recommendedName>
</protein>
<dbReference type="SUPFAM" id="SSF51735">
    <property type="entry name" value="NAD(P)-binding Rossmann-fold domains"/>
    <property type="match status" value="1"/>
</dbReference>
<accession>A0A383DJN8</accession>
<dbReference type="InterPro" id="IPR036291">
    <property type="entry name" value="NAD(P)-bd_dom_sf"/>
</dbReference>
<evidence type="ECO:0000256" key="1">
    <source>
        <dbReference type="ARBA" id="ARBA00023002"/>
    </source>
</evidence>
<dbReference type="GO" id="GO:0070403">
    <property type="term" value="F:NAD+ binding"/>
    <property type="evidence" value="ECO:0007669"/>
    <property type="project" value="InterPro"/>
</dbReference>
<dbReference type="GO" id="GO:0004665">
    <property type="term" value="F:prephenate dehydrogenase (NADP+) activity"/>
    <property type="evidence" value="ECO:0007669"/>
    <property type="project" value="InterPro"/>
</dbReference>
<dbReference type="InterPro" id="IPR050812">
    <property type="entry name" value="Preph/Arog_dehydrog"/>
</dbReference>
<dbReference type="Gene3D" id="3.40.50.720">
    <property type="entry name" value="NAD(P)-binding Rossmann-like Domain"/>
    <property type="match status" value="1"/>
</dbReference>
<dbReference type="AlphaFoldDB" id="A0A383DJN8"/>
<evidence type="ECO:0000259" key="2">
    <source>
        <dbReference type="PROSITE" id="PS51176"/>
    </source>
</evidence>
<dbReference type="PROSITE" id="PS51176">
    <property type="entry name" value="PDH_ADH"/>
    <property type="match status" value="1"/>
</dbReference>
<reference evidence="3" key="1">
    <citation type="submission" date="2018-05" db="EMBL/GenBank/DDBJ databases">
        <authorList>
            <person name="Lanie J.A."/>
            <person name="Ng W.-L."/>
            <person name="Kazmierczak K.M."/>
            <person name="Andrzejewski T.M."/>
            <person name="Davidsen T.M."/>
            <person name="Wayne K.J."/>
            <person name="Tettelin H."/>
            <person name="Glass J.I."/>
            <person name="Rusch D."/>
            <person name="Podicherti R."/>
            <person name="Tsui H.-C.T."/>
            <person name="Winkler M.E."/>
        </authorList>
    </citation>
    <scope>NUCLEOTIDE SEQUENCE</scope>
</reference>
<dbReference type="InterPro" id="IPR003099">
    <property type="entry name" value="Prephen_DH"/>
</dbReference>
<feature type="domain" description="Prephenate/arogenate dehydrogenase" evidence="2">
    <location>
        <begin position="16"/>
        <end position="139"/>
    </location>
</feature>
<proteinExistence type="predicted"/>